<dbReference type="AlphaFoldDB" id="M7ZRT4"/>
<proteinExistence type="predicted"/>
<reference evidence="1" key="1">
    <citation type="journal article" date="2013" name="Nature">
        <title>Draft genome of the wheat A-genome progenitor Triticum urartu.</title>
        <authorList>
            <person name="Ling H.Q."/>
            <person name="Zhao S."/>
            <person name="Liu D."/>
            <person name="Wang J."/>
            <person name="Sun H."/>
            <person name="Zhang C."/>
            <person name="Fan H."/>
            <person name="Li D."/>
            <person name="Dong L."/>
            <person name="Tao Y."/>
            <person name="Gao C."/>
            <person name="Wu H."/>
            <person name="Li Y."/>
            <person name="Cui Y."/>
            <person name="Guo X."/>
            <person name="Zheng S."/>
            <person name="Wang B."/>
            <person name="Yu K."/>
            <person name="Liang Q."/>
            <person name="Yang W."/>
            <person name="Lou X."/>
            <person name="Chen J."/>
            <person name="Feng M."/>
            <person name="Jian J."/>
            <person name="Zhang X."/>
            <person name="Luo G."/>
            <person name="Jiang Y."/>
            <person name="Liu J."/>
            <person name="Wang Z."/>
            <person name="Sha Y."/>
            <person name="Zhang B."/>
            <person name="Wu H."/>
            <person name="Tang D."/>
            <person name="Shen Q."/>
            <person name="Xue P."/>
            <person name="Zou S."/>
            <person name="Wang X."/>
            <person name="Liu X."/>
            <person name="Wang F."/>
            <person name="Yang Y."/>
            <person name="An X."/>
            <person name="Dong Z."/>
            <person name="Zhang K."/>
            <person name="Zhang X."/>
            <person name="Luo M.C."/>
            <person name="Dvorak J."/>
            <person name="Tong Y."/>
            <person name="Wang J."/>
            <person name="Yang H."/>
            <person name="Li Z."/>
            <person name="Wang D."/>
            <person name="Zhang A."/>
            <person name="Wang J."/>
        </authorList>
    </citation>
    <scope>NUCLEOTIDE SEQUENCE</scope>
</reference>
<protein>
    <submittedName>
        <fullName evidence="1">Uncharacterized protein</fullName>
    </submittedName>
</protein>
<dbReference type="EMBL" id="KD037967">
    <property type="protein sequence ID" value="EMS65913.1"/>
    <property type="molecule type" value="Genomic_DNA"/>
</dbReference>
<sequence>MTQQIIAAENTRFYLFRKGMEPFYTALLHKVASDTDIIIHGSAVATVDNQRTMHLKSMPKTNLSSAQEIGL</sequence>
<evidence type="ECO:0000313" key="1">
    <source>
        <dbReference type="EMBL" id="EMS65913.1"/>
    </source>
</evidence>
<gene>
    <name evidence="1" type="ORF">TRIUR3_02248</name>
</gene>
<name>M7ZRT4_TRIUA</name>
<accession>M7ZRT4</accession>
<organism evidence="1">
    <name type="scientific">Triticum urartu</name>
    <name type="common">Red wild einkorn</name>
    <name type="synonym">Crithodium urartu</name>
    <dbReference type="NCBI Taxonomy" id="4572"/>
    <lineage>
        <taxon>Eukaryota</taxon>
        <taxon>Viridiplantae</taxon>
        <taxon>Streptophyta</taxon>
        <taxon>Embryophyta</taxon>
        <taxon>Tracheophyta</taxon>
        <taxon>Spermatophyta</taxon>
        <taxon>Magnoliopsida</taxon>
        <taxon>Liliopsida</taxon>
        <taxon>Poales</taxon>
        <taxon>Poaceae</taxon>
        <taxon>BOP clade</taxon>
        <taxon>Pooideae</taxon>
        <taxon>Triticodae</taxon>
        <taxon>Triticeae</taxon>
        <taxon>Triticinae</taxon>
        <taxon>Triticum</taxon>
    </lineage>
</organism>